<evidence type="ECO:0000313" key="2">
    <source>
        <dbReference type="Proteomes" id="UP000632289"/>
    </source>
</evidence>
<proteinExistence type="predicted"/>
<keyword evidence="2" id="KW-1185">Reference proteome</keyword>
<reference evidence="1" key="1">
    <citation type="submission" date="2020-09" db="EMBL/GenBank/DDBJ databases">
        <title>Secondary metabolite and genome analysis of marine Streptomyces chumphonensis KK1-2T.</title>
        <authorList>
            <person name="Phongsopitanun W."/>
            <person name="Kanchanasin P."/>
            <person name="Pittayakhajonwut P."/>
            <person name="Suwanborirux K."/>
            <person name="Tanasupawat S."/>
        </authorList>
    </citation>
    <scope>NUCLEOTIDE SEQUENCE</scope>
    <source>
        <strain evidence="1">KK1-2</strain>
    </source>
</reference>
<sequence>MTAVRPALARIGRRVVLGAVGTGLVAMLTACGGEDPDQGTNGVGKLTAEQIEDRARAAAERADAVRLTGTLLSEGRTYRLDMRLTDVGGIGEVSAKGGSRFELLRVDKELFLKADADFWAQQGQEGEEPTESDREAAGKLDGKYVKVPPGDPAYAQLSGFTELDVLLEGVLAMDGKRKTGPRGEVDGVRTIRVAADDGDGGMMDVSLVGTPYPLRLERAGDAGVITMSDWGKEFSLRAPQDDQVVDYGKKITAEAPPE</sequence>
<gene>
    <name evidence="1" type="ORF">IF129_19880</name>
</gene>
<name>A0A927F1C6_9ACTN</name>
<comment type="caution">
    <text evidence="1">The sequence shown here is derived from an EMBL/GenBank/DDBJ whole genome shotgun (WGS) entry which is preliminary data.</text>
</comment>
<dbReference type="RefSeq" id="WP_191211077.1">
    <property type="nucleotide sequence ID" value="NZ_BAABKL010000033.1"/>
</dbReference>
<dbReference type="AlphaFoldDB" id="A0A927F1C6"/>
<dbReference type="PROSITE" id="PS51257">
    <property type="entry name" value="PROKAR_LIPOPROTEIN"/>
    <property type="match status" value="1"/>
</dbReference>
<dbReference type="Proteomes" id="UP000632289">
    <property type="component" value="Unassembled WGS sequence"/>
</dbReference>
<evidence type="ECO:0000313" key="1">
    <source>
        <dbReference type="EMBL" id="MBD3933805.1"/>
    </source>
</evidence>
<accession>A0A927F1C6</accession>
<evidence type="ECO:0008006" key="3">
    <source>
        <dbReference type="Google" id="ProtNLM"/>
    </source>
</evidence>
<organism evidence="1 2">
    <name type="scientific">Streptomyces chumphonensis</name>
    <dbReference type="NCBI Taxonomy" id="1214925"/>
    <lineage>
        <taxon>Bacteria</taxon>
        <taxon>Bacillati</taxon>
        <taxon>Actinomycetota</taxon>
        <taxon>Actinomycetes</taxon>
        <taxon>Kitasatosporales</taxon>
        <taxon>Streptomycetaceae</taxon>
        <taxon>Streptomyces</taxon>
    </lineage>
</organism>
<protein>
    <recommendedName>
        <fullName evidence="3">Lipoprotein</fullName>
    </recommendedName>
</protein>
<dbReference type="EMBL" id="JACXYU010000011">
    <property type="protein sequence ID" value="MBD3933805.1"/>
    <property type="molecule type" value="Genomic_DNA"/>
</dbReference>